<comment type="caution">
    <text evidence="2">The sequence shown here is derived from an EMBL/GenBank/DDBJ whole genome shotgun (WGS) entry which is preliminary data.</text>
</comment>
<gene>
    <name evidence="2" type="ORF">CLODIP_2_CD04077</name>
</gene>
<keyword evidence="1" id="KW-0732">Signal</keyword>
<evidence type="ECO:0000313" key="2">
    <source>
        <dbReference type="EMBL" id="CAB3367850.1"/>
    </source>
</evidence>
<name>A0A8S1CHT6_9INSE</name>
<dbReference type="AlphaFoldDB" id="A0A8S1CHT6"/>
<reference evidence="2 3" key="1">
    <citation type="submission" date="2020-04" db="EMBL/GenBank/DDBJ databases">
        <authorList>
            <person name="Alioto T."/>
            <person name="Alioto T."/>
            <person name="Gomez Garrido J."/>
        </authorList>
    </citation>
    <scope>NUCLEOTIDE SEQUENCE [LARGE SCALE GENOMIC DNA]</scope>
</reference>
<dbReference type="EMBL" id="CADEPI010000034">
    <property type="protein sequence ID" value="CAB3367850.1"/>
    <property type="molecule type" value="Genomic_DNA"/>
</dbReference>
<protein>
    <submittedName>
        <fullName evidence="2">Uncharacterized protein</fullName>
    </submittedName>
</protein>
<sequence length="219" mass="23465">MKLLVLLLVCLISTGFAAHATKDLEADIAAAQRDVEYFTVELNAFSNRLLGLESELNLDVSNTCGDIIDAMTNLTAPNVDEVADLMDTAYNQSIAAIESLNFNLEQTSLLLVIINGNLQNDLASLNASISALETYNASGDAIFAALFVNLQASVDSIEAAILAGLEGLEGPNVTRAWVSWIHVKDVLLNQQLLTENVKIVFDARATNAVNSLKVVAEQA</sequence>
<feature type="signal peptide" evidence="1">
    <location>
        <begin position="1"/>
        <end position="17"/>
    </location>
</feature>
<organism evidence="2 3">
    <name type="scientific">Cloeon dipterum</name>
    <dbReference type="NCBI Taxonomy" id="197152"/>
    <lineage>
        <taxon>Eukaryota</taxon>
        <taxon>Metazoa</taxon>
        <taxon>Ecdysozoa</taxon>
        <taxon>Arthropoda</taxon>
        <taxon>Hexapoda</taxon>
        <taxon>Insecta</taxon>
        <taxon>Pterygota</taxon>
        <taxon>Palaeoptera</taxon>
        <taxon>Ephemeroptera</taxon>
        <taxon>Pisciforma</taxon>
        <taxon>Baetidae</taxon>
        <taxon>Cloeon</taxon>
    </lineage>
</organism>
<evidence type="ECO:0000256" key="1">
    <source>
        <dbReference type="SAM" id="SignalP"/>
    </source>
</evidence>
<keyword evidence="3" id="KW-1185">Reference proteome</keyword>
<accession>A0A8S1CHT6</accession>
<feature type="chain" id="PRO_5035872409" evidence="1">
    <location>
        <begin position="18"/>
        <end position="219"/>
    </location>
</feature>
<dbReference type="Proteomes" id="UP000494165">
    <property type="component" value="Unassembled WGS sequence"/>
</dbReference>
<evidence type="ECO:0000313" key="3">
    <source>
        <dbReference type="Proteomes" id="UP000494165"/>
    </source>
</evidence>
<proteinExistence type="predicted"/>